<dbReference type="SUPFAM" id="SSF56954">
    <property type="entry name" value="Outer membrane efflux proteins (OEP)"/>
    <property type="match status" value="1"/>
</dbReference>
<organism evidence="3 4">
    <name type="scientific">Tanticharoenia sakaeratensis NBRC 103193</name>
    <dbReference type="NCBI Taxonomy" id="1231623"/>
    <lineage>
        <taxon>Bacteria</taxon>
        <taxon>Pseudomonadati</taxon>
        <taxon>Pseudomonadota</taxon>
        <taxon>Alphaproteobacteria</taxon>
        <taxon>Acetobacterales</taxon>
        <taxon>Acetobacteraceae</taxon>
        <taxon>Tanticharoenia</taxon>
    </lineage>
</organism>
<dbReference type="InterPro" id="IPR010131">
    <property type="entry name" value="MdtP/NodT-like"/>
</dbReference>
<feature type="signal peptide" evidence="2">
    <location>
        <begin position="1"/>
        <end position="24"/>
    </location>
</feature>
<dbReference type="STRING" id="1231623.Tasa_030_002"/>
<dbReference type="Pfam" id="PF02321">
    <property type="entry name" value="OEP"/>
    <property type="match status" value="2"/>
</dbReference>
<name>A0A0D6MNC9_9PROT</name>
<evidence type="ECO:0000256" key="2">
    <source>
        <dbReference type="RuleBase" id="RU362097"/>
    </source>
</evidence>
<dbReference type="Proteomes" id="UP000032679">
    <property type="component" value="Unassembled WGS sequence"/>
</dbReference>
<comment type="subcellular location">
    <subcellularLocation>
        <location evidence="2">Cell membrane</location>
        <topology evidence="2">Lipid-anchor</topology>
    </subcellularLocation>
</comment>
<dbReference type="RefSeq" id="WP_048849386.1">
    <property type="nucleotide sequence ID" value="NZ_BALE01000030.1"/>
</dbReference>
<comment type="caution">
    <text evidence="3">The sequence shown here is derived from an EMBL/GenBank/DDBJ whole genome shotgun (WGS) entry which is preliminary data.</text>
</comment>
<evidence type="ECO:0000313" key="3">
    <source>
        <dbReference type="EMBL" id="GAN54773.1"/>
    </source>
</evidence>
<accession>A0A0D6MNC9</accession>
<keyword evidence="2" id="KW-0732">Signal</keyword>
<keyword evidence="2" id="KW-0812">Transmembrane</keyword>
<dbReference type="PANTHER" id="PTHR30203">
    <property type="entry name" value="OUTER MEMBRANE CATION EFFLUX PROTEIN"/>
    <property type="match status" value="1"/>
</dbReference>
<comment type="similarity">
    <text evidence="1 2">Belongs to the outer membrane factor (OMF) (TC 1.B.17) family.</text>
</comment>
<keyword evidence="2" id="KW-1134">Transmembrane beta strand</keyword>
<keyword evidence="2" id="KW-0472">Membrane</keyword>
<gene>
    <name evidence="3" type="ORF">Tasa_030_002</name>
</gene>
<proteinExistence type="inferred from homology"/>
<protein>
    <submittedName>
        <fullName evidence="3">Fis family transcriptional regulator</fullName>
    </submittedName>
</protein>
<dbReference type="AlphaFoldDB" id="A0A0D6MNC9"/>
<dbReference type="PROSITE" id="PS51257">
    <property type="entry name" value="PROKAR_LIPOPROTEIN"/>
    <property type="match status" value="1"/>
</dbReference>
<dbReference type="NCBIfam" id="TIGR01845">
    <property type="entry name" value="outer_NodT"/>
    <property type="match status" value="1"/>
</dbReference>
<dbReference type="InterPro" id="IPR003423">
    <property type="entry name" value="OMP_efflux"/>
</dbReference>
<evidence type="ECO:0000313" key="4">
    <source>
        <dbReference type="Proteomes" id="UP000032679"/>
    </source>
</evidence>
<dbReference type="Gene3D" id="1.20.1600.10">
    <property type="entry name" value="Outer membrane efflux proteins (OEP)"/>
    <property type="match status" value="1"/>
</dbReference>
<evidence type="ECO:0000256" key="1">
    <source>
        <dbReference type="ARBA" id="ARBA00007613"/>
    </source>
</evidence>
<dbReference type="GO" id="GO:0015562">
    <property type="term" value="F:efflux transmembrane transporter activity"/>
    <property type="evidence" value="ECO:0007669"/>
    <property type="project" value="InterPro"/>
</dbReference>
<dbReference type="PANTHER" id="PTHR30203:SF25">
    <property type="entry name" value="OUTER MEMBRANE PROTEIN-RELATED"/>
    <property type="match status" value="1"/>
</dbReference>
<keyword evidence="2" id="KW-0449">Lipoprotein</keyword>
<dbReference type="Gene3D" id="2.20.200.10">
    <property type="entry name" value="Outer membrane efflux proteins (OEP)"/>
    <property type="match status" value="1"/>
</dbReference>
<keyword evidence="4" id="KW-1185">Reference proteome</keyword>
<sequence length="489" mass="53273">MSARRLRPRDARGLLLLLPSLVTACTVGPDYHAAHPVLPDRFTDARPGELPDEGMRWWTAFGDQTLDDLVRTALADAPTIAQANARVAQARALAGATGAELLPQVDADGAYTRNLGSQNVPTGVRPGGLGRGVHSNIFQAGFDASWEIDVFGGVRRQIEEAQGHYQAAIENRRDATLTLIAEIARAYLDLRGAQEVLMIAQSNADAQADTAHLAAVRLSAGLSPVLDPLRADAQTADVRADIPVALAEIRGDVARIAALTGHPPETLIDRLEVAGSLPQAMRDPPPGLPSDLLRRRPDIRAAERRMQEANARVGVATSDYYPHFYLTGVSGLQSLNADRFFTGGSLYYQAGPTVRWLIFDAGRTRFRIAGERARTDEAYAAYRQVVLNALRDVETAMSAYARAQDRSNMLETETRSEQHALDVAQRLYRVGATDYLTVLDAQRTLYRAQTLKAQSDRDRAVDLVAFYKALGGGWQDVPAIGEPTFARSR</sequence>
<dbReference type="GO" id="GO:0005886">
    <property type="term" value="C:plasma membrane"/>
    <property type="evidence" value="ECO:0007669"/>
    <property type="project" value="UniProtKB-SubCell"/>
</dbReference>
<reference evidence="3 4" key="1">
    <citation type="submission" date="2012-10" db="EMBL/GenBank/DDBJ databases">
        <title>Genome sequencing of Tanticharoenia sakaeratensis NBRC 103193.</title>
        <authorList>
            <person name="Azuma Y."/>
            <person name="Hadano H."/>
            <person name="Hirakawa H."/>
            <person name="Matsushita K."/>
        </authorList>
    </citation>
    <scope>NUCLEOTIDE SEQUENCE [LARGE SCALE GENOMIC DNA]</scope>
    <source>
        <strain evidence="3 4">NBRC 103193</strain>
    </source>
</reference>
<dbReference type="EMBL" id="BALE01000030">
    <property type="protein sequence ID" value="GAN54773.1"/>
    <property type="molecule type" value="Genomic_DNA"/>
</dbReference>
<feature type="chain" id="PRO_5001435380" evidence="2">
    <location>
        <begin position="25"/>
        <end position="489"/>
    </location>
</feature>
<dbReference type="OrthoDB" id="9783100at2"/>
<keyword evidence="2" id="KW-0564">Palmitate</keyword>